<evidence type="ECO:0000256" key="3">
    <source>
        <dbReference type="ARBA" id="ARBA00022692"/>
    </source>
</evidence>
<dbReference type="Pfam" id="PF02118">
    <property type="entry name" value="Srg"/>
    <property type="match status" value="1"/>
</dbReference>
<keyword evidence="3 6" id="KW-0812">Transmembrane</keyword>
<proteinExistence type="inferred from homology"/>
<dbReference type="Proteomes" id="UP001328107">
    <property type="component" value="Unassembled WGS sequence"/>
</dbReference>
<dbReference type="PANTHER" id="PTHR31627">
    <property type="entry name" value="SERPENTINE RECEPTOR CLASS GAMMA-RELATED"/>
    <property type="match status" value="1"/>
</dbReference>
<evidence type="ECO:0000259" key="7">
    <source>
        <dbReference type="PROSITE" id="PS50262"/>
    </source>
</evidence>
<feature type="non-terminal residue" evidence="8">
    <location>
        <position position="1"/>
    </location>
</feature>
<protein>
    <recommendedName>
        <fullName evidence="6">Serpentine receptor class gamma</fullName>
    </recommendedName>
</protein>
<feature type="transmembrane region" description="Helical" evidence="6">
    <location>
        <begin position="118"/>
        <end position="141"/>
    </location>
</feature>
<feature type="domain" description="G-protein coupled receptors family 1 profile" evidence="7">
    <location>
        <begin position="17"/>
        <end position="245"/>
    </location>
</feature>
<dbReference type="InterPro" id="IPR000276">
    <property type="entry name" value="GPCR_Rhodpsn"/>
</dbReference>
<gene>
    <name evidence="8" type="ORF">PMAYCL1PPCAC_32858</name>
</gene>
<evidence type="ECO:0000256" key="1">
    <source>
        <dbReference type="ARBA" id="ARBA00004141"/>
    </source>
</evidence>
<dbReference type="InterPro" id="IPR051119">
    <property type="entry name" value="Nematode_SR-like"/>
</dbReference>
<reference evidence="9" key="1">
    <citation type="submission" date="2022-10" db="EMBL/GenBank/DDBJ databases">
        <title>Genome assembly of Pristionchus species.</title>
        <authorList>
            <person name="Yoshida K."/>
            <person name="Sommer R.J."/>
        </authorList>
    </citation>
    <scope>NUCLEOTIDE SEQUENCE [LARGE SCALE GENOMIC DNA]</scope>
    <source>
        <strain evidence="9">RS5460</strain>
    </source>
</reference>
<evidence type="ECO:0000256" key="5">
    <source>
        <dbReference type="ARBA" id="ARBA00023136"/>
    </source>
</evidence>
<dbReference type="EMBL" id="BTRK01000006">
    <property type="protein sequence ID" value="GMR62663.1"/>
    <property type="molecule type" value="Genomic_DNA"/>
</dbReference>
<evidence type="ECO:0000313" key="8">
    <source>
        <dbReference type="EMBL" id="GMR62663.1"/>
    </source>
</evidence>
<dbReference type="GO" id="GO:0016020">
    <property type="term" value="C:membrane"/>
    <property type="evidence" value="ECO:0007669"/>
    <property type="project" value="UniProtKB-SubCell"/>
</dbReference>
<keyword evidence="9" id="KW-1185">Reference proteome</keyword>
<organism evidence="8 9">
    <name type="scientific">Pristionchus mayeri</name>
    <dbReference type="NCBI Taxonomy" id="1317129"/>
    <lineage>
        <taxon>Eukaryota</taxon>
        <taxon>Metazoa</taxon>
        <taxon>Ecdysozoa</taxon>
        <taxon>Nematoda</taxon>
        <taxon>Chromadorea</taxon>
        <taxon>Rhabditida</taxon>
        <taxon>Rhabditina</taxon>
        <taxon>Diplogasteromorpha</taxon>
        <taxon>Diplogasteroidea</taxon>
        <taxon>Neodiplogasteridae</taxon>
        <taxon>Pristionchus</taxon>
    </lineage>
</organism>
<dbReference type="AlphaFoldDB" id="A0AAN5DG79"/>
<keyword evidence="5 6" id="KW-0472">Membrane</keyword>
<accession>A0AAN5DG79</accession>
<feature type="transmembrane region" description="Helical" evidence="6">
    <location>
        <begin position="86"/>
        <end position="106"/>
    </location>
</feature>
<feature type="transmembrane region" description="Helical" evidence="6">
    <location>
        <begin position="6"/>
        <end position="26"/>
    </location>
</feature>
<evidence type="ECO:0000313" key="9">
    <source>
        <dbReference type="Proteomes" id="UP001328107"/>
    </source>
</evidence>
<dbReference type="PROSITE" id="PS00237">
    <property type="entry name" value="G_PROTEIN_RECEP_F1_1"/>
    <property type="match status" value="1"/>
</dbReference>
<dbReference type="PROSITE" id="PS50262">
    <property type="entry name" value="G_PROTEIN_RECEP_F1_2"/>
    <property type="match status" value="1"/>
</dbReference>
<dbReference type="GO" id="GO:0007606">
    <property type="term" value="P:sensory perception of chemical stimulus"/>
    <property type="evidence" value="ECO:0007669"/>
    <property type="project" value="UniProtKB-UniRule"/>
</dbReference>
<evidence type="ECO:0000256" key="6">
    <source>
        <dbReference type="RuleBase" id="RU280813"/>
    </source>
</evidence>
<sequence>DCAFLLYAVYIPLLIAIYILELIVILRHRRQYYSSFYLIFSVIAAVDVLACLIGTFLFRLPLYPIVYGYYESLLGKRAWIPPLHALGYYFNCLSQYLGVLMAANRFTAIFTPNYHDKIWRYLLIGVLLSLVIAVIPVWILIQLLYEYPIAFVEDTQDAEYPFFVLEVHWIPQKAIWLNMAEVTVVCNLICTFIYVACLIKLSLYSISRNSTVERNFFIVGFSSMVISLPYTAVMLFMYLVVIDKLPFDAKSMLFVFYQVPWVTDLKYLSLAPILLITNISIRRSITAMFRSKREQKAHIIISSHNYFPRKQ</sequence>
<dbReference type="GO" id="GO:0004930">
    <property type="term" value="F:G protein-coupled receptor activity"/>
    <property type="evidence" value="ECO:0007669"/>
    <property type="project" value="InterPro"/>
</dbReference>
<keyword evidence="4 6" id="KW-1133">Transmembrane helix</keyword>
<evidence type="ECO:0000256" key="2">
    <source>
        <dbReference type="ARBA" id="ARBA00005692"/>
    </source>
</evidence>
<feature type="transmembrane region" description="Helical" evidence="6">
    <location>
        <begin position="182"/>
        <end position="204"/>
    </location>
</feature>
<name>A0AAN5DG79_9BILA</name>
<comment type="subcellular location">
    <subcellularLocation>
        <location evidence="1">Membrane</location>
        <topology evidence="1">Multi-pass membrane protein</topology>
    </subcellularLocation>
</comment>
<dbReference type="InterPro" id="IPR000609">
    <property type="entry name" value="7TM_GPCR_serpentine_rcpt_Srg"/>
</dbReference>
<dbReference type="PANTHER" id="PTHR31627:SF42">
    <property type="entry name" value="G_PROTEIN_RECEP_F1_2 DOMAIN-CONTAINING PROTEIN-RELATED"/>
    <property type="match status" value="1"/>
</dbReference>
<feature type="transmembrane region" description="Helical" evidence="6">
    <location>
        <begin position="261"/>
        <end position="281"/>
    </location>
</feature>
<dbReference type="SUPFAM" id="SSF81321">
    <property type="entry name" value="Family A G protein-coupled receptor-like"/>
    <property type="match status" value="1"/>
</dbReference>
<feature type="transmembrane region" description="Helical" evidence="6">
    <location>
        <begin position="38"/>
        <end position="66"/>
    </location>
</feature>
<comment type="caution">
    <text evidence="8">The sequence shown here is derived from an EMBL/GenBank/DDBJ whole genome shotgun (WGS) entry which is preliminary data.</text>
</comment>
<dbReference type="InterPro" id="IPR017452">
    <property type="entry name" value="GPCR_Rhodpsn_7TM"/>
</dbReference>
<evidence type="ECO:0000256" key="4">
    <source>
        <dbReference type="ARBA" id="ARBA00022989"/>
    </source>
</evidence>
<dbReference type="Gene3D" id="1.20.1070.10">
    <property type="entry name" value="Rhodopsin 7-helix transmembrane proteins"/>
    <property type="match status" value="1"/>
</dbReference>
<feature type="transmembrane region" description="Helical" evidence="6">
    <location>
        <begin position="216"/>
        <end position="241"/>
    </location>
</feature>
<comment type="similarity">
    <text evidence="2 6">Belongs to the nematode receptor-like protein srg family.</text>
</comment>